<gene>
    <name evidence="6" type="ORF">Prudu_018864</name>
</gene>
<evidence type="ECO:0000256" key="2">
    <source>
        <dbReference type="ARBA" id="ARBA00022692"/>
    </source>
</evidence>
<evidence type="ECO:0000256" key="3">
    <source>
        <dbReference type="ARBA" id="ARBA00022989"/>
    </source>
</evidence>
<dbReference type="Pfam" id="PF04193">
    <property type="entry name" value="PQ-loop"/>
    <property type="match status" value="1"/>
</dbReference>
<dbReference type="AlphaFoldDB" id="A0A4Y1RTG4"/>
<sequence>MTLFGTFNHRSVDNKLDLIVENPSRGVVLRIRKGNVEGLNPLMFVFAVLGNATYVASIILNSLDWSEIRPNLPWLILIQFFRYWRHQDPEDAFIKPWMFVNLQSCLFGVQSKVMQSPSHEPETEISSDLCSQLSNQQALQPMGHFSALILHPTLPDQQSLHMNSVQAM</sequence>
<evidence type="ECO:0000256" key="4">
    <source>
        <dbReference type="ARBA" id="ARBA00023136"/>
    </source>
</evidence>
<keyword evidence="2 5" id="KW-0812">Transmembrane</keyword>
<protein>
    <submittedName>
        <fullName evidence="6">PQ-loop repeat family protein / transmembrane family protein</fullName>
    </submittedName>
</protein>
<evidence type="ECO:0000313" key="6">
    <source>
        <dbReference type="EMBL" id="BBH07053.1"/>
    </source>
</evidence>
<dbReference type="PANTHER" id="PTHR16201:SF44">
    <property type="entry name" value="SEVEN TRANSMEMBRANE PROTEIN 1"/>
    <property type="match status" value="1"/>
</dbReference>
<evidence type="ECO:0000256" key="5">
    <source>
        <dbReference type="SAM" id="Phobius"/>
    </source>
</evidence>
<organism evidence="6">
    <name type="scientific">Prunus dulcis</name>
    <name type="common">Almond</name>
    <name type="synonym">Amygdalus dulcis</name>
    <dbReference type="NCBI Taxonomy" id="3755"/>
    <lineage>
        <taxon>Eukaryota</taxon>
        <taxon>Viridiplantae</taxon>
        <taxon>Streptophyta</taxon>
        <taxon>Embryophyta</taxon>
        <taxon>Tracheophyta</taxon>
        <taxon>Spermatophyta</taxon>
        <taxon>Magnoliopsida</taxon>
        <taxon>eudicotyledons</taxon>
        <taxon>Gunneridae</taxon>
        <taxon>Pentapetalae</taxon>
        <taxon>rosids</taxon>
        <taxon>fabids</taxon>
        <taxon>Rosales</taxon>
        <taxon>Rosaceae</taxon>
        <taxon>Amygdaloideae</taxon>
        <taxon>Amygdaleae</taxon>
        <taxon>Prunus</taxon>
    </lineage>
</organism>
<feature type="transmembrane region" description="Helical" evidence="5">
    <location>
        <begin position="42"/>
        <end position="63"/>
    </location>
</feature>
<dbReference type="PANTHER" id="PTHR16201">
    <property type="entry name" value="SEVEN TRANSMEMBRANE PROTEIN 1-RELATED"/>
    <property type="match status" value="1"/>
</dbReference>
<dbReference type="EMBL" id="AP019303">
    <property type="protein sequence ID" value="BBH07053.1"/>
    <property type="molecule type" value="Genomic_DNA"/>
</dbReference>
<keyword evidence="3 5" id="KW-1133">Transmembrane helix</keyword>
<dbReference type="GO" id="GO:0016020">
    <property type="term" value="C:membrane"/>
    <property type="evidence" value="ECO:0007669"/>
    <property type="project" value="UniProtKB-SubCell"/>
</dbReference>
<evidence type="ECO:0000256" key="1">
    <source>
        <dbReference type="ARBA" id="ARBA00004141"/>
    </source>
</evidence>
<reference evidence="6" key="1">
    <citation type="journal article" date="2019" name="Science">
        <title>Mutation of a bHLH transcription factor allowed almond domestication.</title>
        <authorList>
            <person name="Sanchez-Perez R."/>
            <person name="Pavan S."/>
            <person name="Mazzeo R."/>
            <person name="Moldovan C."/>
            <person name="Aiese Cigliano R."/>
            <person name="Del Cueto J."/>
            <person name="Ricciardi F."/>
            <person name="Lotti C."/>
            <person name="Ricciardi L."/>
            <person name="Dicenta F."/>
            <person name="Lopez-Marques R.L."/>
            <person name="Lindberg Moller B."/>
        </authorList>
    </citation>
    <scope>NUCLEOTIDE SEQUENCE</scope>
</reference>
<proteinExistence type="predicted"/>
<dbReference type="InterPro" id="IPR051415">
    <property type="entry name" value="LAAT-1"/>
</dbReference>
<name>A0A4Y1RTG4_PRUDU</name>
<dbReference type="InterPro" id="IPR006603">
    <property type="entry name" value="PQ-loop_rpt"/>
</dbReference>
<dbReference type="Gene3D" id="1.20.1280.290">
    <property type="match status" value="1"/>
</dbReference>
<comment type="subcellular location">
    <subcellularLocation>
        <location evidence="1">Membrane</location>
        <topology evidence="1">Multi-pass membrane protein</topology>
    </subcellularLocation>
</comment>
<accession>A0A4Y1RTG4</accession>
<keyword evidence="4 5" id="KW-0472">Membrane</keyword>